<keyword evidence="1" id="KW-0406">Ion transport</keyword>
<keyword evidence="1" id="KW-0813">Transport</keyword>
<feature type="transmembrane region" description="Helical" evidence="2">
    <location>
        <begin position="147"/>
        <end position="168"/>
    </location>
</feature>
<feature type="transmembrane region" description="Helical" evidence="2">
    <location>
        <begin position="174"/>
        <end position="193"/>
    </location>
</feature>
<evidence type="ECO:0000313" key="4">
    <source>
        <dbReference type="Proteomes" id="UP001457282"/>
    </source>
</evidence>
<evidence type="ECO:0000256" key="2">
    <source>
        <dbReference type="SAM" id="Phobius"/>
    </source>
</evidence>
<name>A0AAW1VT77_RUBAR</name>
<dbReference type="PANTHER" id="PTHR45651:SF68">
    <property type="entry name" value="ION TRANSPORT DOMAIN-CONTAINING PROTEIN"/>
    <property type="match status" value="1"/>
</dbReference>
<protein>
    <recommendedName>
        <fullName evidence="5">Ion transport domain-containing protein</fullName>
    </recommendedName>
</protein>
<dbReference type="AlphaFoldDB" id="A0AAW1VT77"/>
<dbReference type="EMBL" id="JBEDUW010000007">
    <property type="protein sequence ID" value="KAK9910533.1"/>
    <property type="molecule type" value="Genomic_DNA"/>
</dbReference>
<evidence type="ECO:0008006" key="5">
    <source>
        <dbReference type="Google" id="ProtNLM"/>
    </source>
</evidence>
<keyword evidence="2" id="KW-0472">Membrane</keyword>
<dbReference type="Proteomes" id="UP001457282">
    <property type="component" value="Unassembled WGS sequence"/>
</dbReference>
<sequence>MANPVGDNVSLDLRNLDGIDLEGESVKEDGGTKRPASKKRMSWNLLFLLSCVAAAFTDPIFFYLLSLDRTNMCFTISITGSIIYVLLRLCLDSLYIIDLLISFCGIRNKRKNIAKRFGACCTTSDENTALSKKRKPFHERIQQELPVISRILIAIPVAEIYVVAFATLPLTTGAGLDVFFISGSIQYILRILMLRRRPKIWATTRRWLKPILDFVPFFLASHLVGAIWYLLALRRYLECLNGYYKAKIDFTGVDNCSGIRLLFDPSLNINGSLIEVVEEKCPTKKPDQNVFDFGIYLFAFQSNVVSSTNNSPKRILQSFWWALRNLSSFGFKSPDQYTCYRSHLSILISIVGMALFLVYLNATVKVGEFCQVEDSQREQRDHLAVFLPYKQHGAAAAMQGLRGQLGGEDLHNFQTNGPKEILTYTVSKAALNAYTRILASKYPSFYINCVSLGYVKTDINRNFGILTIDEGAKSVVRVSLLPNGSPASQFFILKELTQF</sequence>
<accession>A0AAW1VT77</accession>
<evidence type="ECO:0000313" key="3">
    <source>
        <dbReference type="EMBL" id="KAK9910533.1"/>
    </source>
</evidence>
<evidence type="ECO:0000256" key="1">
    <source>
        <dbReference type="ARBA" id="ARBA00023303"/>
    </source>
</evidence>
<dbReference type="Gene3D" id="3.40.50.720">
    <property type="entry name" value="NAD(P)-binding Rossmann-like Domain"/>
    <property type="match status" value="1"/>
</dbReference>
<gene>
    <name evidence="3" type="ORF">M0R45_034491</name>
</gene>
<keyword evidence="1" id="KW-0407">Ion channel</keyword>
<feature type="transmembrane region" description="Helical" evidence="2">
    <location>
        <begin position="340"/>
        <end position="360"/>
    </location>
</feature>
<dbReference type="SUPFAM" id="SSF51735">
    <property type="entry name" value="NAD(P)-binding Rossmann-fold domains"/>
    <property type="match status" value="1"/>
</dbReference>
<reference evidence="3 4" key="1">
    <citation type="journal article" date="2023" name="G3 (Bethesda)">
        <title>A chromosome-length genome assembly and annotation of blackberry (Rubus argutus, cv. 'Hillquist').</title>
        <authorList>
            <person name="Bruna T."/>
            <person name="Aryal R."/>
            <person name="Dudchenko O."/>
            <person name="Sargent D.J."/>
            <person name="Mead D."/>
            <person name="Buti M."/>
            <person name="Cavallini A."/>
            <person name="Hytonen T."/>
            <person name="Andres J."/>
            <person name="Pham M."/>
            <person name="Weisz D."/>
            <person name="Mascagni F."/>
            <person name="Usai G."/>
            <person name="Natali L."/>
            <person name="Bassil N."/>
            <person name="Fernandez G.E."/>
            <person name="Lomsadze A."/>
            <person name="Armour M."/>
            <person name="Olukolu B."/>
            <person name="Poorten T."/>
            <person name="Britton C."/>
            <person name="Davik J."/>
            <person name="Ashrafi H."/>
            <person name="Aiden E.L."/>
            <person name="Borodovsky M."/>
            <person name="Worthington M."/>
        </authorList>
    </citation>
    <scope>NUCLEOTIDE SEQUENCE [LARGE SCALE GENOMIC DNA]</scope>
    <source>
        <strain evidence="3">PI 553951</strain>
    </source>
</reference>
<keyword evidence="2" id="KW-0812">Transmembrane</keyword>
<feature type="transmembrane region" description="Helical" evidence="2">
    <location>
        <begin position="85"/>
        <end position="106"/>
    </location>
</feature>
<comment type="caution">
    <text evidence="3">The sequence shown here is derived from an EMBL/GenBank/DDBJ whole genome shotgun (WGS) entry which is preliminary data.</text>
</comment>
<dbReference type="GO" id="GO:0016020">
    <property type="term" value="C:membrane"/>
    <property type="evidence" value="ECO:0007669"/>
    <property type="project" value="UniProtKB-SubCell"/>
</dbReference>
<feature type="transmembrane region" description="Helical" evidence="2">
    <location>
        <begin position="214"/>
        <end position="231"/>
    </location>
</feature>
<dbReference type="SUPFAM" id="SSF81324">
    <property type="entry name" value="Voltage-gated potassium channels"/>
    <property type="match status" value="1"/>
</dbReference>
<proteinExistence type="predicted"/>
<keyword evidence="2" id="KW-1133">Transmembrane helix</keyword>
<organism evidence="3 4">
    <name type="scientific">Rubus argutus</name>
    <name type="common">Southern blackberry</name>
    <dbReference type="NCBI Taxonomy" id="59490"/>
    <lineage>
        <taxon>Eukaryota</taxon>
        <taxon>Viridiplantae</taxon>
        <taxon>Streptophyta</taxon>
        <taxon>Embryophyta</taxon>
        <taxon>Tracheophyta</taxon>
        <taxon>Spermatophyta</taxon>
        <taxon>Magnoliopsida</taxon>
        <taxon>eudicotyledons</taxon>
        <taxon>Gunneridae</taxon>
        <taxon>Pentapetalae</taxon>
        <taxon>rosids</taxon>
        <taxon>fabids</taxon>
        <taxon>Rosales</taxon>
        <taxon>Rosaceae</taxon>
        <taxon>Rosoideae</taxon>
        <taxon>Rosoideae incertae sedis</taxon>
        <taxon>Rubus</taxon>
    </lineage>
</organism>
<dbReference type="PANTHER" id="PTHR45651">
    <property type="entry name" value="CYCLIC NUCLEOTIDE-GATED ION CHANNEL 15-RELATED-RELATED"/>
    <property type="match status" value="1"/>
</dbReference>
<dbReference type="InterPro" id="IPR036291">
    <property type="entry name" value="NAD(P)-bd_dom_sf"/>
</dbReference>
<feature type="transmembrane region" description="Helical" evidence="2">
    <location>
        <begin position="43"/>
        <end position="65"/>
    </location>
</feature>
<keyword evidence="4" id="KW-1185">Reference proteome</keyword>
<dbReference type="GO" id="GO:0034220">
    <property type="term" value="P:monoatomic ion transmembrane transport"/>
    <property type="evidence" value="ECO:0007669"/>
    <property type="project" value="UniProtKB-KW"/>
</dbReference>